<reference evidence="2" key="1">
    <citation type="journal article" date="2003" name="Genome Biol.">
        <title>An integrated gene annotation and transcriptional profiling approach towards the full gene content of the Drosophila genome.</title>
        <authorList>
            <person name="Hild M."/>
            <person name="Beckmann B."/>
            <person name="Haas S.A."/>
            <person name="Koch B."/>
            <person name="Solovyev V."/>
            <person name="Busold C."/>
            <person name="Fellenberg K."/>
            <person name="Boutros M."/>
            <person name="Vingron M."/>
            <person name="Sauer F."/>
            <person name="Hoheisel J.D."/>
            <person name="Paro R."/>
        </authorList>
    </citation>
    <scope>NUCLEOTIDE SEQUENCE</scope>
</reference>
<name>Q6IK56_DROME</name>
<evidence type="ECO:0000256" key="1">
    <source>
        <dbReference type="SAM" id="MobiDB-lite"/>
    </source>
</evidence>
<sequence length="150" mass="16798">MDTHFHSHTHTHGHIHTHIQACARNSGLQTSGPQEPISKAKLIMTSVFGFPTQQKQQHHVPGGGGSFKTESFPSQRNWRRGSSSSCSCACPLGCSPRIHQSVAPRTQQEGRIRRRQKRKNPRTHSLSTTTATQQQEQIDSVHIEIRVHLT</sequence>
<accession>Q6IK56</accession>
<feature type="region of interest" description="Disordered" evidence="1">
    <location>
        <begin position="101"/>
        <end position="135"/>
    </location>
</feature>
<protein>
    <submittedName>
        <fullName evidence="2">HDC13343</fullName>
    </submittedName>
</protein>
<proteinExistence type="predicted"/>
<feature type="compositionally biased region" description="Basic residues" evidence="1">
    <location>
        <begin position="112"/>
        <end position="122"/>
    </location>
</feature>
<gene>
    <name evidence="2" type="ORF">HDC13343</name>
</gene>
<evidence type="ECO:0000313" key="2">
    <source>
        <dbReference type="EMBL" id="DAA04016.1"/>
    </source>
</evidence>
<feature type="compositionally biased region" description="Polar residues" evidence="1">
    <location>
        <begin position="123"/>
        <end position="135"/>
    </location>
</feature>
<dbReference type="EMBL" id="BK002510">
    <property type="protein sequence ID" value="DAA04016.1"/>
    <property type="molecule type" value="Genomic_DNA"/>
</dbReference>
<organism evidence="2">
    <name type="scientific">Drosophila melanogaster</name>
    <name type="common">Fruit fly</name>
    <dbReference type="NCBI Taxonomy" id="7227"/>
    <lineage>
        <taxon>Eukaryota</taxon>
        <taxon>Metazoa</taxon>
        <taxon>Ecdysozoa</taxon>
        <taxon>Arthropoda</taxon>
        <taxon>Hexapoda</taxon>
        <taxon>Insecta</taxon>
        <taxon>Pterygota</taxon>
        <taxon>Neoptera</taxon>
        <taxon>Endopterygota</taxon>
        <taxon>Diptera</taxon>
        <taxon>Brachycera</taxon>
        <taxon>Muscomorpha</taxon>
        <taxon>Ephydroidea</taxon>
        <taxon>Drosophilidae</taxon>
        <taxon>Drosophila</taxon>
        <taxon>Sophophora</taxon>
    </lineage>
</organism>
<dbReference type="AlphaFoldDB" id="Q6IK56"/>
<feature type="region of interest" description="Disordered" evidence="1">
    <location>
        <begin position="54"/>
        <end position="78"/>
    </location>
</feature>